<gene>
    <name evidence="1" type="ORF">THTE_0654</name>
</gene>
<dbReference type="KEGG" id="ttf:THTE_0654"/>
<proteinExistence type="predicted"/>
<keyword evidence="2" id="KW-1185">Reference proteome</keyword>
<dbReference type="Proteomes" id="UP000215086">
    <property type="component" value="Chromosome"/>
</dbReference>
<evidence type="ECO:0000313" key="1">
    <source>
        <dbReference type="EMBL" id="ASV73256.1"/>
    </source>
</evidence>
<protein>
    <submittedName>
        <fullName evidence="1">Uncharacterized protein</fullName>
    </submittedName>
</protein>
<organism evidence="1 2">
    <name type="scientific">Thermogutta terrifontis</name>
    <dbReference type="NCBI Taxonomy" id="1331910"/>
    <lineage>
        <taxon>Bacteria</taxon>
        <taxon>Pseudomonadati</taxon>
        <taxon>Planctomycetota</taxon>
        <taxon>Planctomycetia</taxon>
        <taxon>Pirellulales</taxon>
        <taxon>Thermoguttaceae</taxon>
        <taxon>Thermogutta</taxon>
    </lineage>
</organism>
<accession>A0A286RBB5</accession>
<evidence type="ECO:0000313" key="2">
    <source>
        <dbReference type="Proteomes" id="UP000215086"/>
    </source>
</evidence>
<dbReference type="EMBL" id="CP018477">
    <property type="protein sequence ID" value="ASV73256.1"/>
    <property type="molecule type" value="Genomic_DNA"/>
</dbReference>
<dbReference type="AlphaFoldDB" id="A0A286RBB5"/>
<name>A0A286RBB5_9BACT</name>
<sequence length="67" mass="7305">MVLVPLRSASQLGKRQSRARFDSIAEKVQASKSFWAGERFSLAGPAWQVHILTVSPSGLCLFSTVEA</sequence>
<reference evidence="1 2" key="1">
    <citation type="journal article" name="Front. Microbiol.">
        <title>Sugar Metabolism of the First Thermophilic Planctomycete Thermogutta terrifontis: Comparative Genomic and Transcriptomic Approaches.</title>
        <authorList>
            <person name="Elcheninov A.G."/>
            <person name="Menzel P."/>
            <person name="Gudbergsdottir S.R."/>
            <person name="Slesarev A.I."/>
            <person name="Kadnikov V.V."/>
            <person name="Krogh A."/>
            <person name="Bonch-Osmolovskaya E.A."/>
            <person name="Peng X."/>
            <person name="Kublanov I.V."/>
        </authorList>
    </citation>
    <scope>NUCLEOTIDE SEQUENCE [LARGE SCALE GENOMIC DNA]</scope>
    <source>
        <strain evidence="1 2">R1</strain>
    </source>
</reference>